<name>A0ABV7LWL9_9GAMM</name>
<feature type="domain" description="GGDEF" evidence="3">
    <location>
        <begin position="253"/>
        <end position="386"/>
    </location>
</feature>
<keyword evidence="1" id="KW-1133">Transmembrane helix</keyword>
<keyword evidence="5" id="KW-1185">Reference proteome</keyword>
<dbReference type="InterPro" id="IPR029787">
    <property type="entry name" value="Nucleotide_cyclase"/>
</dbReference>
<sequence length="691" mass="76381">MKNKTIWISGVTIFTCIVLAVAVMAGVMRYSSMQLLERDAEQTAIFWAEFASSSVPDLDVLLTEGELTDDAHIQLKRFRQVEEVFRFKMFNREGHTMLVSDDLDNPAGAEPTVSNIGHGNTKVRNLVLNGQNVVLLKRAEDNQQRPPIYSEAYVPLKRDGQMLGVVEVYVNQTERAALISRAFNVVAGAMFILLSMFGLIGGSVLLRRIKAERRADERVRYLAYHDVLSGLMNRSSFNEALNEAAQSYQSGGPSFSVLCVDLDHFKSVNDALGHAAGDEVLRQTGERLRSLIRHGDLAARLGGDEFAILQTGVHSPEDVSTLAQRIIEVLAISFDLGNEAVQCRGSVGAAIFGTDATTTDVLLHKAALALYRSKLFGRGIFSFYDEKLDKELAERSILTGELRKAIDEEQFKLFYQPQFASDGTTLKGYEALLRWVHPTLGLQMPDKFIPLAEETGLIVPLGKWVLHTACAQAASWPEELSVAVNLSAVQLRQQDLVEDVARALDVSGLSAYRLELEITESMLMSNTTQITQTLGRLSAMGVRIAMDDFGTGYSSMAYLWRFPFDKLKIDRAFTESIAVDSKVDAVVKSIISLAHSLQMQVNAEGIETMDQLEALRSLECDEVQGYMLGRPVPEDQLVHKRESKDAGSSSITAIKPFDVRFSKDDYAFVVGQKRCPAQGRAIASDAVSERT</sequence>
<keyword evidence="1" id="KW-0812">Transmembrane</keyword>
<evidence type="ECO:0000259" key="3">
    <source>
        <dbReference type="PROSITE" id="PS50887"/>
    </source>
</evidence>
<evidence type="ECO:0000313" key="4">
    <source>
        <dbReference type="EMBL" id="MFC3290508.1"/>
    </source>
</evidence>
<organism evidence="4 5">
    <name type="scientific">Modicisalibacter luteus</name>
    <dbReference type="NCBI Taxonomy" id="453962"/>
    <lineage>
        <taxon>Bacteria</taxon>
        <taxon>Pseudomonadati</taxon>
        <taxon>Pseudomonadota</taxon>
        <taxon>Gammaproteobacteria</taxon>
        <taxon>Oceanospirillales</taxon>
        <taxon>Halomonadaceae</taxon>
        <taxon>Modicisalibacter</taxon>
    </lineage>
</organism>
<comment type="caution">
    <text evidence="4">The sequence shown here is derived from an EMBL/GenBank/DDBJ whole genome shotgun (WGS) entry which is preliminary data.</text>
</comment>
<dbReference type="Gene3D" id="3.30.70.270">
    <property type="match status" value="1"/>
</dbReference>
<dbReference type="PANTHER" id="PTHR44757">
    <property type="entry name" value="DIGUANYLATE CYCLASE DGCP"/>
    <property type="match status" value="1"/>
</dbReference>
<dbReference type="SUPFAM" id="SSF141868">
    <property type="entry name" value="EAL domain-like"/>
    <property type="match status" value="1"/>
</dbReference>
<feature type="transmembrane region" description="Helical" evidence="1">
    <location>
        <begin position="182"/>
        <end position="206"/>
    </location>
</feature>
<evidence type="ECO:0000256" key="1">
    <source>
        <dbReference type="SAM" id="Phobius"/>
    </source>
</evidence>
<dbReference type="CDD" id="cd01949">
    <property type="entry name" value="GGDEF"/>
    <property type="match status" value="1"/>
</dbReference>
<dbReference type="CDD" id="cd01948">
    <property type="entry name" value="EAL"/>
    <property type="match status" value="1"/>
</dbReference>
<dbReference type="EMBL" id="JBHRUH010000001">
    <property type="protein sequence ID" value="MFC3290508.1"/>
    <property type="molecule type" value="Genomic_DNA"/>
</dbReference>
<dbReference type="SMART" id="SM00052">
    <property type="entry name" value="EAL"/>
    <property type="match status" value="1"/>
</dbReference>
<dbReference type="NCBIfam" id="TIGR00254">
    <property type="entry name" value="GGDEF"/>
    <property type="match status" value="1"/>
</dbReference>
<dbReference type="PROSITE" id="PS50883">
    <property type="entry name" value="EAL"/>
    <property type="match status" value="1"/>
</dbReference>
<dbReference type="PANTHER" id="PTHR44757:SF2">
    <property type="entry name" value="BIOFILM ARCHITECTURE MAINTENANCE PROTEIN MBAA"/>
    <property type="match status" value="1"/>
</dbReference>
<dbReference type="InterPro" id="IPR000160">
    <property type="entry name" value="GGDEF_dom"/>
</dbReference>
<reference evidence="5" key="1">
    <citation type="journal article" date="2019" name="Int. J. Syst. Evol. Microbiol.">
        <title>The Global Catalogue of Microorganisms (GCM) 10K type strain sequencing project: providing services to taxonomists for standard genome sequencing and annotation.</title>
        <authorList>
            <consortium name="The Broad Institute Genomics Platform"/>
            <consortium name="The Broad Institute Genome Sequencing Center for Infectious Disease"/>
            <person name="Wu L."/>
            <person name="Ma J."/>
        </authorList>
    </citation>
    <scope>NUCLEOTIDE SEQUENCE [LARGE SCALE GENOMIC DNA]</scope>
    <source>
        <strain evidence="5">KCTC 12847</strain>
    </source>
</reference>
<gene>
    <name evidence="4" type="ORF">ACFOEI_00280</name>
</gene>
<dbReference type="SMART" id="SM00267">
    <property type="entry name" value="GGDEF"/>
    <property type="match status" value="1"/>
</dbReference>
<dbReference type="Proteomes" id="UP001595640">
    <property type="component" value="Unassembled WGS sequence"/>
</dbReference>
<accession>A0ABV7LWL9</accession>
<dbReference type="InterPro" id="IPR043128">
    <property type="entry name" value="Rev_trsase/Diguanyl_cyclase"/>
</dbReference>
<keyword evidence="1" id="KW-0472">Membrane</keyword>
<evidence type="ECO:0000259" key="2">
    <source>
        <dbReference type="PROSITE" id="PS50883"/>
    </source>
</evidence>
<feature type="transmembrane region" description="Helical" evidence="1">
    <location>
        <begin position="6"/>
        <end position="28"/>
    </location>
</feature>
<dbReference type="PROSITE" id="PS50887">
    <property type="entry name" value="GGDEF"/>
    <property type="match status" value="1"/>
</dbReference>
<dbReference type="InterPro" id="IPR035919">
    <property type="entry name" value="EAL_sf"/>
</dbReference>
<dbReference type="InterPro" id="IPR052155">
    <property type="entry name" value="Biofilm_reg_signaling"/>
</dbReference>
<dbReference type="InterPro" id="IPR001633">
    <property type="entry name" value="EAL_dom"/>
</dbReference>
<protein>
    <submittedName>
        <fullName evidence="4">Bifunctional diguanylate cyclase/phosphodiesterase</fullName>
    </submittedName>
</protein>
<feature type="domain" description="EAL" evidence="2">
    <location>
        <begin position="395"/>
        <end position="645"/>
    </location>
</feature>
<evidence type="ECO:0000313" key="5">
    <source>
        <dbReference type="Proteomes" id="UP001595640"/>
    </source>
</evidence>
<dbReference type="Gene3D" id="3.20.20.450">
    <property type="entry name" value="EAL domain"/>
    <property type="match status" value="1"/>
</dbReference>
<dbReference type="SUPFAM" id="SSF55073">
    <property type="entry name" value="Nucleotide cyclase"/>
    <property type="match status" value="1"/>
</dbReference>
<dbReference type="RefSeq" id="WP_083933067.1">
    <property type="nucleotide sequence ID" value="NZ_BMXD01000012.1"/>
</dbReference>
<dbReference type="Pfam" id="PF00990">
    <property type="entry name" value="GGDEF"/>
    <property type="match status" value="1"/>
</dbReference>
<proteinExistence type="predicted"/>
<dbReference type="Pfam" id="PF00563">
    <property type="entry name" value="EAL"/>
    <property type="match status" value="1"/>
</dbReference>